<dbReference type="SUPFAM" id="SSF101801">
    <property type="entry name" value="Surface presentation of antigens (SPOA)"/>
    <property type="match status" value="1"/>
</dbReference>
<keyword evidence="2" id="KW-0282">Flagellum</keyword>
<dbReference type="AlphaFoldDB" id="A0A1M7PLL2"/>
<dbReference type="InterPro" id="IPR036429">
    <property type="entry name" value="SpoA-like_sf"/>
</dbReference>
<dbReference type="InterPro" id="IPR001543">
    <property type="entry name" value="FliN-like_C"/>
</dbReference>
<dbReference type="Gene3D" id="2.30.330.10">
    <property type="entry name" value="SpoA-like"/>
    <property type="match status" value="1"/>
</dbReference>
<dbReference type="EMBL" id="FRCX01000005">
    <property type="protein sequence ID" value="SHN17915.1"/>
    <property type="molecule type" value="Genomic_DNA"/>
</dbReference>
<keyword evidence="3" id="KW-1185">Reference proteome</keyword>
<dbReference type="Proteomes" id="UP000184339">
    <property type="component" value="Unassembled WGS sequence"/>
</dbReference>
<evidence type="ECO:0000313" key="3">
    <source>
        <dbReference type="Proteomes" id="UP000184339"/>
    </source>
</evidence>
<proteinExistence type="predicted"/>
<organism evidence="2 3">
    <name type="scientific">Duganella sacchari</name>
    <dbReference type="NCBI Taxonomy" id="551987"/>
    <lineage>
        <taxon>Bacteria</taxon>
        <taxon>Pseudomonadati</taxon>
        <taxon>Pseudomonadota</taxon>
        <taxon>Betaproteobacteria</taxon>
        <taxon>Burkholderiales</taxon>
        <taxon>Oxalobacteraceae</taxon>
        <taxon>Telluria group</taxon>
        <taxon>Duganella</taxon>
    </lineage>
</organism>
<protein>
    <submittedName>
        <fullName evidence="2">Type III flagellar switch regulator (C-ring) FliN C-term</fullName>
    </submittedName>
</protein>
<dbReference type="STRING" id="551987.SAMN05192549_105184"/>
<evidence type="ECO:0000259" key="1">
    <source>
        <dbReference type="Pfam" id="PF01052"/>
    </source>
</evidence>
<feature type="domain" description="Flagellar motor switch protein FliN-like C-terminal" evidence="1">
    <location>
        <begin position="243"/>
        <end position="307"/>
    </location>
</feature>
<name>A0A1M7PLL2_9BURK</name>
<accession>A0A1M7PLL2</accession>
<gene>
    <name evidence="2" type="ORF">SAMN05192549_105184</name>
</gene>
<sequence>MAPTASAGTPLRPVREGDASMAQFADLAGQPLLHWSTAQLEGLAMQLGSLLHGWAASWGLDGIDASHASHTSATSADAAGQPSDPPGAALAGQAWLALHADGARTRAWIAAPGAARSAAEQASSLVQLALFGARPAAASMHDEPAVAEVIGRAAWDDFQAVLRRGLRLETPASAGVPASSPDGDDRRLWSGAVLLTLPLAQAGQAPWQLLINGACATQLCTAAPARAAPPPAARPVPLLRALREQALPLRAELSGPELTLGSLRALAVGDVLLLPHALDQPLTLSGAGGQPVCRGFLGQQHGQRALALLANPATDKPAARGRTD</sequence>
<dbReference type="Pfam" id="PF01052">
    <property type="entry name" value="FliMN_C"/>
    <property type="match status" value="1"/>
</dbReference>
<reference evidence="3" key="1">
    <citation type="submission" date="2016-11" db="EMBL/GenBank/DDBJ databases">
        <authorList>
            <person name="Varghese N."/>
            <person name="Submissions S."/>
        </authorList>
    </citation>
    <scope>NUCLEOTIDE SEQUENCE [LARGE SCALE GENOMIC DNA]</scope>
    <source>
        <strain evidence="3">Sac-22</strain>
    </source>
</reference>
<keyword evidence="2" id="KW-0969">Cilium</keyword>
<keyword evidence="2" id="KW-0966">Cell projection</keyword>
<evidence type="ECO:0000313" key="2">
    <source>
        <dbReference type="EMBL" id="SHN17915.1"/>
    </source>
</evidence>